<evidence type="ECO:0000256" key="2">
    <source>
        <dbReference type="ARBA" id="ARBA00023136"/>
    </source>
</evidence>
<keyword evidence="3" id="KW-0998">Cell outer membrane</keyword>
<evidence type="ECO:0000256" key="1">
    <source>
        <dbReference type="ARBA" id="ARBA00004442"/>
    </source>
</evidence>
<dbReference type="InterPro" id="IPR006664">
    <property type="entry name" value="OMP_bac"/>
</dbReference>
<reference evidence="8 9" key="1">
    <citation type="submission" date="2022-07" db="EMBL/GenBank/DDBJ databases">
        <title>Fecal culturing of patients with breast cancer.</title>
        <authorList>
            <person name="Teng N.M.Y."/>
            <person name="Kiu R."/>
            <person name="Evans R."/>
            <person name="Baker D.J."/>
            <person name="Zenner C."/>
            <person name="Robinson S.D."/>
            <person name="Hall L.J."/>
        </authorList>
    </citation>
    <scope>NUCLEOTIDE SEQUENCE [LARGE SCALE GENOMIC DNA]</scope>
    <source>
        <strain evidence="8 9">LH1063</strain>
    </source>
</reference>
<dbReference type="PANTHER" id="PTHR30329:SF21">
    <property type="entry name" value="LIPOPROTEIN YIAD-RELATED"/>
    <property type="match status" value="1"/>
</dbReference>
<feature type="domain" description="OmpA-like" evidence="7">
    <location>
        <begin position="506"/>
        <end position="650"/>
    </location>
</feature>
<dbReference type="Gene3D" id="1.25.40.10">
    <property type="entry name" value="Tetratricopeptide repeat domain"/>
    <property type="match status" value="1"/>
</dbReference>
<feature type="repeat" description="TPR" evidence="4">
    <location>
        <begin position="92"/>
        <end position="125"/>
    </location>
</feature>
<dbReference type="InterPro" id="IPR036737">
    <property type="entry name" value="OmpA-like_sf"/>
</dbReference>
<dbReference type="CDD" id="cd07185">
    <property type="entry name" value="OmpA_C-like"/>
    <property type="match status" value="1"/>
</dbReference>
<dbReference type="SUPFAM" id="SSF103088">
    <property type="entry name" value="OmpA-like"/>
    <property type="match status" value="1"/>
</dbReference>
<proteinExistence type="predicted"/>
<dbReference type="InterPro" id="IPR019734">
    <property type="entry name" value="TPR_rpt"/>
</dbReference>
<dbReference type="Gene3D" id="2.60.40.1120">
    <property type="entry name" value="Carboxypeptidase-like, regulatory domain"/>
    <property type="match status" value="1"/>
</dbReference>
<dbReference type="SUPFAM" id="SSF49464">
    <property type="entry name" value="Carboxypeptidase regulatory domain-like"/>
    <property type="match status" value="1"/>
</dbReference>
<sequence>MRILLSLLVSVLLLTSCGNAKLSTADAQYQRGEYFAAAATYRKVYAKTSPRKERSLRGKIAFRMAECYRRINASARATGAYQNAIRYRYPDSMALFYLARSQQMQGKYKDAIKNYQLFLEKKPEDRLALNGIRGCEAASEWKKLPTRYKVKRADLFNSRRADFAPMFPGSNYDQLYFTSSTEKATGDKKSDITGIKNNDIFFAKKDENGVWGRPLIIEGDLNTEFDEGVVSFSPDGNTMYYTKARREPNSDTSVEIYTSARSGAKWGAGQKYEVTGDTISVFAHPAVSPDGEFLYFVSDMPGGQGGKDIWRISLTEKGGGTLENMGPQINTPGDEVFPYIRNDGTFYFASDGHPGMGGLDLFKAEKSELGVWKIENLKAPVNSSGDDFGITFADGESGFFSSNRNDARGYDHIYSFELPQIEVWIKGHTLDFDEEPVPDAIIRIVGKDGTNQKEISRKDGTYKFRLTPGVEYVMKAGCRGFLNTSYEFSTSPEEKDAEYEADFILADITKPVLIENIFYDFDKATLRPESAKALDELIKLLNDNPNVTIELAAHTDLKGSDEYNLKLSERRAKSVVDYLIKGGIAADRLTPKGYGESRPKTVTKKIAREHPFLKEGDILTEEFILALPPEQQEIANQINRRTEFQVLTITYDLF</sequence>
<dbReference type="InterPro" id="IPR008969">
    <property type="entry name" value="CarboxyPept-like_regulatory"/>
</dbReference>
<keyword evidence="4" id="KW-0802">TPR repeat</keyword>
<comment type="caution">
    <text evidence="8">The sequence shown here is derived from an EMBL/GenBank/DDBJ whole genome shotgun (WGS) entry which is preliminary data.</text>
</comment>
<dbReference type="InterPro" id="IPR011659">
    <property type="entry name" value="WD40"/>
</dbReference>
<dbReference type="Pfam" id="PF13174">
    <property type="entry name" value="TPR_6"/>
    <property type="match status" value="1"/>
</dbReference>
<dbReference type="PROSITE" id="PS51257">
    <property type="entry name" value="PROKAR_LIPOPROTEIN"/>
    <property type="match status" value="1"/>
</dbReference>
<feature type="signal peptide" evidence="6">
    <location>
        <begin position="1"/>
        <end position="20"/>
    </location>
</feature>
<keyword evidence="2 5" id="KW-0472">Membrane</keyword>
<evidence type="ECO:0000256" key="3">
    <source>
        <dbReference type="ARBA" id="ARBA00023237"/>
    </source>
</evidence>
<evidence type="ECO:0000313" key="9">
    <source>
        <dbReference type="Proteomes" id="UP001205603"/>
    </source>
</evidence>
<keyword evidence="9" id="KW-1185">Reference proteome</keyword>
<dbReference type="PROSITE" id="PS50005">
    <property type="entry name" value="TPR"/>
    <property type="match status" value="1"/>
</dbReference>
<dbReference type="Gene3D" id="2.120.10.30">
    <property type="entry name" value="TolB, C-terminal domain"/>
    <property type="match status" value="1"/>
</dbReference>
<dbReference type="SUPFAM" id="SSF82171">
    <property type="entry name" value="DPP6 N-terminal domain-like"/>
    <property type="match status" value="1"/>
</dbReference>
<keyword evidence="6" id="KW-0732">Signal</keyword>
<gene>
    <name evidence="8" type="ORF">NMU02_09475</name>
</gene>
<feature type="chain" id="PRO_5046153325" evidence="6">
    <location>
        <begin position="21"/>
        <end position="654"/>
    </location>
</feature>
<name>A0ABT1MM20_9BACT</name>
<dbReference type="SUPFAM" id="SSF48452">
    <property type="entry name" value="TPR-like"/>
    <property type="match status" value="1"/>
</dbReference>
<dbReference type="RefSeq" id="WP_255027612.1">
    <property type="nucleotide sequence ID" value="NZ_JANDHW010000008.1"/>
</dbReference>
<dbReference type="InterPro" id="IPR011990">
    <property type="entry name" value="TPR-like_helical_dom_sf"/>
</dbReference>
<dbReference type="PROSITE" id="PS51123">
    <property type="entry name" value="OMPA_2"/>
    <property type="match status" value="1"/>
</dbReference>
<dbReference type="Pfam" id="PF07676">
    <property type="entry name" value="PD40"/>
    <property type="match status" value="3"/>
</dbReference>
<dbReference type="Proteomes" id="UP001205603">
    <property type="component" value="Unassembled WGS sequence"/>
</dbReference>
<evidence type="ECO:0000313" key="8">
    <source>
        <dbReference type="EMBL" id="MCP9612321.1"/>
    </source>
</evidence>
<protein>
    <submittedName>
        <fullName evidence="8">OmpA family protein</fullName>
    </submittedName>
</protein>
<organism evidence="8 9">
    <name type="scientific">Coprobacter tertius</name>
    <dbReference type="NCBI Taxonomy" id="2944915"/>
    <lineage>
        <taxon>Bacteria</taxon>
        <taxon>Pseudomonadati</taxon>
        <taxon>Bacteroidota</taxon>
        <taxon>Bacteroidia</taxon>
        <taxon>Bacteroidales</taxon>
        <taxon>Barnesiellaceae</taxon>
        <taxon>Coprobacter</taxon>
    </lineage>
</organism>
<evidence type="ECO:0000256" key="4">
    <source>
        <dbReference type="PROSITE-ProRule" id="PRU00339"/>
    </source>
</evidence>
<evidence type="ECO:0000256" key="5">
    <source>
        <dbReference type="PROSITE-ProRule" id="PRU00473"/>
    </source>
</evidence>
<dbReference type="InterPro" id="IPR006665">
    <property type="entry name" value="OmpA-like"/>
</dbReference>
<dbReference type="EMBL" id="JANDHW010000008">
    <property type="protein sequence ID" value="MCP9612321.1"/>
    <property type="molecule type" value="Genomic_DNA"/>
</dbReference>
<dbReference type="Pfam" id="PF00691">
    <property type="entry name" value="OmpA"/>
    <property type="match status" value="1"/>
</dbReference>
<dbReference type="Gene3D" id="3.30.1330.60">
    <property type="entry name" value="OmpA-like domain"/>
    <property type="match status" value="1"/>
</dbReference>
<evidence type="ECO:0000256" key="6">
    <source>
        <dbReference type="SAM" id="SignalP"/>
    </source>
</evidence>
<dbReference type="InterPro" id="IPR011042">
    <property type="entry name" value="6-blade_b-propeller_TolB-like"/>
</dbReference>
<comment type="subcellular location">
    <subcellularLocation>
        <location evidence="1">Cell outer membrane</location>
    </subcellularLocation>
</comment>
<accession>A0ABT1MM20</accession>
<dbReference type="InterPro" id="IPR050330">
    <property type="entry name" value="Bact_OuterMem_StrucFunc"/>
</dbReference>
<dbReference type="PANTHER" id="PTHR30329">
    <property type="entry name" value="STATOR ELEMENT OF FLAGELLAR MOTOR COMPLEX"/>
    <property type="match status" value="1"/>
</dbReference>
<dbReference type="PRINTS" id="PR01021">
    <property type="entry name" value="OMPADOMAIN"/>
</dbReference>
<evidence type="ECO:0000259" key="7">
    <source>
        <dbReference type="PROSITE" id="PS51123"/>
    </source>
</evidence>